<name>A0A4P8PRZ7_9VIRU</name>
<dbReference type="EMBL" id="MK249151">
    <property type="protein sequence ID" value="QCQ84695.1"/>
    <property type="molecule type" value="Genomic_DNA"/>
</dbReference>
<organism evidence="1">
    <name type="scientific">Blackfly microvirus SF02</name>
    <dbReference type="NCBI Taxonomy" id="2576452"/>
    <lineage>
        <taxon>Viruses</taxon>
        <taxon>Monodnaviria</taxon>
        <taxon>Sangervirae</taxon>
        <taxon>Phixviricota</taxon>
        <taxon>Malgrandaviricetes</taxon>
        <taxon>Petitvirales</taxon>
        <taxon>Microviridae</taxon>
        <taxon>Microvirus</taxon>
    </lineage>
</organism>
<proteinExistence type="predicted"/>
<evidence type="ECO:0000313" key="1">
    <source>
        <dbReference type="EMBL" id="QCQ84695.1"/>
    </source>
</evidence>
<sequence>MSMYGERTKPVKRGHFYSNYSEHLSPGVTTPEVSEYTDQSFADECDINTIMAKYQSTGELPIINDNEAQYLDVTGMDYHQHMQFIVDAQNLFDELPSKIRDRFHNDPAEFLDFTGNEKNRKELAEMGLLSEQATQAILWPEPVISETQKTGDPEPKTGV</sequence>
<accession>A0A4P8PRZ7</accession>
<reference evidence="1" key="1">
    <citation type="submission" date="2018-12" db="EMBL/GenBank/DDBJ databases">
        <title>Singled stranded DNA viruses identified in blackflies (Austrosimulium ungulatum) sampled in New Zealand.</title>
        <authorList>
            <person name="Kraberger S."/>
            <person name="Fontenele R.S."/>
            <person name="Schmidlin K."/>
            <person name="Walters M."/>
            <person name="Varsani A."/>
        </authorList>
    </citation>
    <scope>NUCLEOTIDE SEQUENCE [LARGE SCALE GENOMIC DNA]</scope>
    <source>
        <strain evidence="1">049</strain>
    </source>
</reference>
<dbReference type="Proteomes" id="UP000324168">
    <property type="component" value="Segment"/>
</dbReference>
<protein>
    <submittedName>
        <fullName evidence="1">Internal scaffolding protein</fullName>
    </submittedName>
</protein>
<dbReference type="Pfam" id="PF09675">
    <property type="entry name" value="Chlamy_scaf"/>
    <property type="match status" value="1"/>
</dbReference>
<dbReference type="InterPro" id="IPR014131">
    <property type="entry name" value="Chlamydia_phage_Vp3"/>
</dbReference>